<evidence type="ECO:0000313" key="7">
    <source>
        <dbReference type="Proteomes" id="UP001174694"/>
    </source>
</evidence>
<evidence type="ECO:0000256" key="5">
    <source>
        <dbReference type="SAM" id="MobiDB-lite"/>
    </source>
</evidence>
<evidence type="ECO:0000256" key="2">
    <source>
        <dbReference type="ARBA" id="ARBA00022980"/>
    </source>
</evidence>
<evidence type="ECO:0000313" key="6">
    <source>
        <dbReference type="EMBL" id="KAJ9156264.1"/>
    </source>
</evidence>
<dbReference type="Proteomes" id="UP001174694">
    <property type="component" value="Unassembled WGS sequence"/>
</dbReference>
<dbReference type="AlphaFoldDB" id="A0AA38VWC5"/>
<dbReference type="InterPro" id="IPR047867">
    <property type="entry name" value="Ribosomal_uL22_bac/org-type"/>
</dbReference>
<feature type="compositionally biased region" description="Polar residues" evidence="5">
    <location>
        <begin position="120"/>
        <end position="130"/>
    </location>
</feature>
<dbReference type="SUPFAM" id="SSF54843">
    <property type="entry name" value="Ribosomal protein L22"/>
    <property type="match status" value="1"/>
</dbReference>
<dbReference type="PANTHER" id="PTHR13501">
    <property type="entry name" value="CHLOROPLAST 50S RIBOSOMAL PROTEIN L22-RELATED"/>
    <property type="match status" value="1"/>
</dbReference>
<gene>
    <name evidence="6" type="ORF">NKR23_g1497</name>
</gene>
<dbReference type="PANTHER" id="PTHR13501:SF10">
    <property type="entry name" value="LARGE RIBOSOMAL SUBUNIT PROTEIN UL22M"/>
    <property type="match status" value="1"/>
</dbReference>
<evidence type="ECO:0000256" key="3">
    <source>
        <dbReference type="ARBA" id="ARBA00023274"/>
    </source>
</evidence>
<organism evidence="6 7">
    <name type="scientific">Pleurostoma richardsiae</name>
    <dbReference type="NCBI Taxonomy" id="41990"/>
    <lineage>
        <taxon>Eukaryota</taxon>
        <taxon>Fungi</taxon>
        <taxon>Dikarya</taxon>
        <taxon>Ascomycota</taxon>
        <taxon>Pezizomycotina</taxon>
        <taxon>Sordariomycetes</taxon>
        <taxon>Sordariomycetidae</taxon>
        <taxon>Calosphaeriales</taxon>
        <taxon>Pleurostomataceae</taxon>
        <taxon>Pleurostoma</taxon>
    </lineage>
</organism>
<keyword evidence="7" id="KW-1185">Reference proteome</keyword>
<evidence type="ECO:0000256" key="1">
    <source>
        <dbReference type="ARBA" id="ARBA00009451"/>
    </source>
</evidence>
<comment type="similarity">
    <text evidence="1 4">Belongs to the universal ribosomal protein uL22 family.</text>
</comment>
<dbReference type="InterPro" id="IPR036394">
    <property type="entry name" value="Ribosomal_uL22_sf"/>
</dbReference>
<dbReference type="GO" id="GO:0006412">
    <property type="term" value="P:translation"/>
    <property type="evidence" value="ECO:0007669"/>
    <property type="project" value="InterPro"/>
</dbReference>
<dbReference type="Gene3D" id="3.90.470.10">
    <property type="entry name" value="Ribosomal protein L22/L17"/>
    <property type="match status" value="1"/>
</dbReference>
<feature type="region of interest" description="Disordered" evidence="5">
    <location>
        <begin position="52"/>
        <end position="89"/>
    </location>
</feature>
<keyword evidence="2 4" id="KW-0689">Ribosomal protein</keyword>
<dbReference type="EMBL" id="JANBVO010000002">
    <property type="protein sequence ID" value="KAJ9156264.1"/>
    <property type="molecule type" value="Genomic_DNA"/>
</dbReference>
<dbReference type="FunFam" id="3.90.470.10:FF:000017">
    <property type="entry name" value="54S ribosomal protein L22, mitochondrial"/>
    <property type="match status" value="1"/>
</dbReference>
<dbReference type="CDD" id="cd00336">
    <property type="entry name" value="Ribosomal_L22"/>
    <property type="match status" value="1"/>
</dbReference>
<dbReference type="GO" id="GO:0003735">
    <property type="term" value="F:structural constituent of ribosome"/>
    <property type="evidence" value="ECO:0007669"/>
    <property type="project" value="InterPro"/>
</dbReference>
<accession>A0AA38VWC5</accession>
<dbReference type="Pfam" id="PF00237">
    <property type="entry name" value="Ribosomal_L22"/>
    <property type="match status" value="2"/>
</dbReference>
<sequence>MSLQLPSRRVLGAAPTTLRRLRPTITLPAPIAYYQQQQRTYKSFKDLFKFSRDKKQNDSSSSPSNDDPSKSAFGDLTTSAGRASLRSRLQGTERLGSGSIFADELAATAPPKTSTATEPQQAATHAASSANEIGASRLRSHLARGVDPDPRSRARWQRKVVMRHVATCLSPFGRETRQQRVARTERAYTAQSTLLGTSTKKLVHLARQVAGKTLDDAVVQMRFSKKRAARDVRSVLERAEARAVVERGMGLGRAGQEAEGAGAGARTDGETIQTKDGKWMTVEDPTRMYVAEAWVTKGPWRGMRIDYRARGRANIMKRPTAKINLVIKEEKTRIREHKERKAKEFRQGPWVHLPDRPVTAQRQYYSW</sequence>
<keyword evidence="3 4" id="KW-0687">Ribonucleoprotein</keyword>
<protein>
    <recommendedName>
        <fullName evidence="8">Mitochondrial large ribosomal subunit</fullName>
    </recommendedName>
</protein>
<evidence type="ECO:0008006" key="8">
    <source>
        <dbReference type="Google" id="ProtNLM"/>
    </source>
</evidence>
<dbReference type="GO" id="GO:0015934">
    <property type="term" value="C:large ribosomal subunit"/>
    <property type="evidence" value="ECO:0007669"/>
    <property type="project" value="InterPro"/>
</dbReference>
<feature type="compositionally biased region" description="Low complexity" evidence="5">
    <location>
        <begin position="109"/>
        <end position="119"/>
    </location>
</feature>
<feature type="region of interest" description="Disordered" evidence="5">
    <location>
        <begin position="109"/>
        <end position="130"/>
    </location>
</feature>
<name>A0AA38VWC5_9PEZI</name>
<reference evidence="6" key="1">
    <citation type="submission" date="2022-07" db="EMBL/GenBank/DDBJ databases">
        <title>Fungi with potential for degradation of polypropylene.</title>
        <authorList>
            <person name="Gostincar C."/>
        </authorList>
    </citation>
    <scope>NUCLEOTIDE SEQUENCE</scope>
    <source>
        <strain evidence="6">EXF-13308</strain>
    </source>
</reference>
<evidence type="ECO:0000256" key="4">
    <source>
        <dbReference type="RuleBase" id="RU004005"/>
    </source>
</evidence>
<proteinExistence type="inferred from homology"/>
<comment type="caution">
    <text evidence="6">The sequence shown here is derived from an EMBL/GenBank/DDBJ whole genome shotgun (WGS) entry which is preliminary data.</text>
</comment>
<dbReference type="InterPro" id="IPR001063">
    <property type="entry name" value="Ribosomal_uL22"/>
</dbReference>